<sequence length="164" mass="17755">MEADTHTNTSEEQREPEWVLALEALKGKVPQPPRHNGMIVQYFTISAGEEIKGKILSYAGELKNCPLFEGISLRGNILTATGQISRPTINIQGSDTSFEGSYEVIKLLGIYSIPNEGVVEFIDNLVLTFSVVGGVVYGGPVMGELIAHSPIQVVLGSYVCDNTE</sequence>
<keyword evidence="7" id="KW-1185">Reference proteome</keyword>
<keyword evidence="1 4" id="KW-0805">Transcription regulation</keyword>
<evidence type="ECO:0000256" key="3">
    <source>
        <dbReference type="ARBA" id="ARBA00023163"/>
    </source>
</evidence>
<proteinExistence type="predicted"/>
<comment type="function">
    <text evidence="4">Transcription factor that specifically binds AT-rich DNA sequences related to the nuclear matrix attachment regions (MARs).</text>
</comment>
<reference evidence="6" key="1">
    <citation type="submission" date="2023-05" db="EMBL/GenBank/DDBJ databases">
        <authorList>
            <person name="Huff M."/>
        </authorList>
    </citation>
    <scope>NUCLEOTIDE SEQUENCE</scope>
</reference>
<dbReference type="InterPro" id="IPR039605">
    <property type="entry name" value="AHL"/>
</dbReference>
<evidence type="ECO:0000256" key="4">
    <source>
        <dbReference type="RuleBase" id="RU367031"/>
    </source>
</evidence>
<comment type="domain">
    <text evidence="4">The PPC domain mediates interactions between AHL proteins.</text>
</comment>
<comment type="subcellular location">
    <subcellularLocation>
        <location evidence="4">Nucleus</location>
    </subcellularLocation>
</comment>
<accession>A0AAD1YUM0</accession>
<keyword evidence="2 4" id="KW-0238">DNA-binding</keyword>
<evidence type="ECO:0000259" key="5">
    <source>
        <dbReference type="PROSITE" id="PS51742"/>
    </source>
</evidence>
<dbReference type="PROSITE" id="PS51742">
    <property type="entry name" value="PPC"/>
    <property type="match status" value="1"/>
</dbReference>
<evidence type="ECO:0000313" key="6">
    <source>
        <dbReference type="EMBL" id="CAI9757592.1"/>
    </source>
</evidence>
<dbReference type="AlphaFoldDB" id="A0AAD1YUM0"/>
<dbReference type="Gene3D" id="3.30.1330.80">
    <property type="entry name" value="Hypothetical protein, similar to alpha- acetolactate decarboxylase, domain 2"/>
    <property type="match status" value="1"/>
</dbReference>
<gene>
    <name evidence="6" type="ORF">FPE_LOCUS5022</name>
</gene>
<organism evidence="6 7">
    <name type="scientific">Fraxinus pennsylvanica</name>
    <dbReference type="NCBI Taxonomy" id="56036"/>
    <lineage>
        <taxon>Eukaryota</taxon>
        <taxon>Viridiplantae</taxon>
        <taxon>Streptophyta</taxon>
        <taxon>Embryophyta</taxon>
        <taxon>Tracheophyta</taxon>
        <taxon>Spermatophyta</taxon>
        <taxon>Magnoliopsida</taxon>
        <taxon>eudicotyledons</taxon>
        <taxon>Gunneridae</taxon>
        <taxon>Pentapetalae</taxon>
        <taxon>asterids</taxon>
        <taxon>lamiids</taxon>
        <taxon>Lamiales</taxon>
        <taxon>Oleaceae</taxon>
        <taxon>Oleeae</taxon>
        <taxon>Fraxinus</taxon>
    </lineage>
</organism>
<dbReference type="EMBL" id="OU503038">
    <property type="protein sequence ID" value="CAI9757592.1"/>
    <property type="molecule type" value="Genomic_DNA"/>
</dbReference>
<dbReference type="PANTHER" id="PTHR31500:SF9">
    <property type="entry name" value="AT-HOOK MOTIF NUCLEAR-LOCALIZED PROTEIN 9"/>
    <property type="match status" value="1"/>
</dbReference>
<evidence type="ECO:0000256" key="2">
    <source>
        <dbReference type="ARBA" id="ARBA00023125"/>
    </source>
</evidence>
<dbReference type="InterPro" id="IPR005175">
    <property type="entry name" value="PPC_dom"/>
</dbReference>
<dbReference type="PANTHER" id="PTHR31500">
    <property type="entry name" value="AT-HOOK MOTIF NUCLEAR-LOCALIZED PROTEIN 9"/>
    <property type="match status" value="1"/>
</dbReference>
<name>A0AAD1YUM0_9LAMI</name>
<keyword evidence="4" id="KW-0539">Nucleus</keyword>
<evidence type="ECO:0000256" key="1">
    <source>
        <dbReference type="ARBA" id="ARBA00023015"/>
    </source>
</evidence>
<evidence type="ECO:0000313" key="7">
    <source>
        <dbReference type="Proteomes" id="UP000834106"/>
    </source>
</evidence>
<dbReference type="GO" id="GO:0003680">
    <property type="term" value="F:minor groove of adenine-thymine-rich DNA binding"/>
    <property type="evidence" value="ECO:0007669"/>
    <property type="project" value="UniProtKB-UniRule"/>
</dbReference>
<protein>
    <recommendedName>
        <fullName evidence="4">AT-hook motif nuclear-localized protein</fullName>
    </recommendedName>
</protein>
<dbReference type="GO" id="GO:0005634">
    <property type="term" value="C:nucleus"/>
    <property type="evidence" value="ECO:0007669"/>
    <property type="project" value="UniProtKB-SubCell"/>
</dbReference>
<feature type="domain" description="PPC" evidence="5">
    <location>
        <begin position="35"/>
        <end position="164"/>
    </location>
</feature>
<dbReference type="Proteomes" id="UP000834106">
    <property type="component" value="Chromosome 3"/>
</dbReference>
<dbReference type="SUPFAM" id="SSF117856">
    <property type="entry name" value="AF0104/ALDC/Ptd012-like"/>
    <property type="match status" value="1"/>
</dbReference>
<dbReference type="Pfam" id="PF03479">
    <property type="entry name" value="PCC"/>
    <property type="match status" value="1"/>
</dbReference>
<keyword evidence="3 4" id="KW-0804">Transcription</keyword>